<protein>
    <submittedName>
        <fullName evidence="1">Uncharacterized protein</fullName>
    </submittedName>
</protein>
<accession>A0A382KG70</accession>
<sequence>ENYGMYRKTDIYTMILSAREKTPFNIYTNSQVI</sequence>
<organism evidence="1">
    <name type="scientific">marine metagenome</name>
    <dbReference type="NCBI Taxonomy" id="408172"/>
    <lineage>
        <taxon>unclassified sequences</taxon>
        <taxon>metagenomes</taxon>
        <taxon>ecological metagenomes</taxon>
    </lineage>
</organism>
<dbReference type="AlphaFoldDB" id="A0A382KG70"/>
<dbReference type="EMBL" id="UINC01080445">
    <property type="protein sequence ID" value="SVC23388.1"/>
    <property type="molecule type" value="Genomic_DNA"/>
</dbReference>
<feature type="non-terminal residue" evidence="1">
    <location>
        <position position="1"/>
    </location>
</feature>
<proteinExistence type="predicted"/>
<name>A0A382KG70_9ZZZZ</name>
<evidence type="ECO:0000313" key="1">
    <source>
        <dbReference type="EMBL" id="SVC23388.1"/>
    </source>
</evidence>
<gene>
    <name evidence="1" type="ORF">METZ01_LOCUS276242</name>
</gene>
<reference evidence="1" key="1">
    <citation type="submission" date="2018-05" db="EMBL/GenBank/DDBJ databases">
        <authorList>
            <person name="Lanie J.A."/>
            <person name="Ng W.-L."/>
            <person name="Kazmierczak K.M."/>
            <person name="Andrzejewski T.M."/>
            <person name="Davidsen T.M."/>
            <person name="Wayne K.J."/>
            <person name="Tettelin H."/>
            <person name="Glass J.I."/>
            <person name="Rusch D."/>
            <person name="Podicherti R."/>
            <person name="Tsui H.-C.T."/>
            <person name="Winkler M.E."/>
        </authorList>
    </citation>
    <scope>NUCLEOTIDE SEQUENCE</scope>
</reference>